<organism evidence="3 4">
    <name type="scientific">Chryseobacterium endalhagicum</name>
    <dbReference type="NCBI Taxonomy" id="2797638"/>
    <lineage>
        <taxon>Bacteria</taxon>
        <taxon>Pseudomonadati</taxon>
        <taxon>Bacteroidota</taxon>
        <taxon>Flavobacteriia</taxon>
        <taxon>Flavobacteriales</taxon>
        <taxon>Weeksellaceae</taxon>
        <taxon>Chryseobacterium group</taxon>
        <taxon>Chryseobacterium</taxon>
    </lineage>
</organism>
<comment type="caution">
    <text evidence="3">The sequence shown here is derived from an EMBL/GenBank/DDBJ whole genome shotgun (WGS) entry which is preliminary data.</text>
</comment>
<reference evidence="3 4" key="1">
    <citation type="submission" date="2020-12" db="EMBL/GenBank/DDBJ databases">
        <title>Chryseobacterium endoalhailicus sp. nov., isolated from seed of leguminous plant.</title>
        <authorList>
            <person name="Zhang X."/>
        </authorList>
    </citation>
    <scope>NUCLEOTIDE SEQUENCE [LARGE SCALE GENOMIC DNA]</scope>
    <source>
        <strain evidence="3 4">L7</strain>
    </source>
</reference>
<dbReference type="InterPro" id="IPR021417">
    <property type="entry name" value="DUF3060"/>
</dbReference>
<feature type="compositionally biased region" description="Polar residues" evidence="1">
    <location>
        <begin position="46"/>
        <end position="55"/>
    </location>
</feature>
<accession>A0ABS1QE46</accession>
<dbReference type="EMBL" id="JAELVM010000001">
    <property type="protein sequence ID" value="MBL1220874.1"/>
    <property type="molecule type" value="Genomic_DNA"/>
</dbReference>
<dbReference type="RefSeq" id="WP_202090178.1">
    <property type="nucleotide sequence ID" value="NZ_JAELVM010000001.1"/>
</dbReference>
<dbReference type="Proteomes" id="UP000661696">
    <property type="component" value="Unassembled WGS sequence"/>
</dbReference>
<feature type="region of interest" description="Disordered" evidence="1">
    <location>
        <begin position="23"/>
        <end position="57"/>
    </location>
</feature>
<sequence length="127" mass="13286">MKKTLAFFIVLVGINAAYAQTTTKTTSTHGESKQTGKNIEVDGVGNKQTYSSDGGNASVEGVNNVITITGYVNKLEVAGSGNTVYVDKVSRIELEGTTNKVFYKTSPTKSGKAEISSTGVGNSAVKK</sequence>
<dbReference type="Pfam" id="PF11259">
    <property type="entry name" value="DUF3060"/>
    <property type="match status" value="1"/>
</dbReference>
<evidence type="ECO:0000313" key="4">
    <source>
        <dbReference type="Proteomes" id="UP000661696"/>
    </source>
</evidence>
<name>A0ABS1QE46_9FLAO</name>
<feature type="compositionally biased region" description="Polar residues" evidence="1">
    <location>
        <begin position="106"/>
        <end position="121"/>
    </location>
</feature>
<keyword evidence="2" id="KW-0732">Signal</keyword>
<feature type="region of interest" description="Disordered" evidence="1">
    <location>
        <begin position="106"/>
        <end position="127"/>
    </location>
</feature>
<keyword evidence="4" id="KW-1185">Reference proteome</keyword>
<evidence type="ECO:0000313" key="3">
    <source>
        <dbReference type="EMBL" id="MBL1220874.1"/>
    </source>
</evidence>
<evidence type="ECO:0000256" key="2">
    <source>
        <dbReference type="SAM" id="SignalP"/>
    </source>
</evidence>
<feature type="chain" id="PRO_5047056252" evidence="2">
    <location>
        <begin position="20"/>
        <end position="127"/>
    </location>
</feature>
<evidence type="ECO:0000256" key="1">
    <source>
        <dbReference type="SAM" id="MobiDB-lite"/>
    </source>
</evidence>
<protein>
    <submittedName>
        <fullName evidence="3">DUF3060 domain-containing protein</fullName>
    </submittedName>
</protein>
<proteinExistence type="predicted"/>
<feature type="signal peptide" evidence="2">
    <location>
        <begin position="1"/>
        <end position="19"/>
    </location>
</feature>
<gene>
    <name evidence="3" type="ORF">JET18_08500</name>
</gene>